<dbReference type="KEGG" id="png:PNIG_a0909"/>
<accession>A0AAC9UHS1</accession>
<dbReference type="InterPro" id="IPR007730">
    <property type="entry name" value="SPOR-like_dom"/>
</dbReference>
<evidence type="ECO:0000313" key="3">
    <source>
        <dbReference type="EMBL" id="ASM53152.1"/>
    </source>
</evidence>
<reference evidence="3 4" key="1">
    <citation type="submission" date="2015-03" db="EMBL/GenBank/DDBJ databases">
        <authorList>
            <person name="Xie B.-B."/>
            <person name="Rong J.-C."/>
            <person name="Qin Q.-L."/>
            <person name="Zhang Y.-Z."/>
        </authorList>
    </citation>
    <scope>NUCLEOTIDE SEQUENCE [LARGE SCALE GENOMIC DNA]</scope>
    <source>
        <strain evidence="3 4">KMM 661</strain>
    </source>
</reference>
<feature type="domain" description="SPOR" evidence="2">
    <location>
        <begin position="114"/>
        <end position="202"/>
    </location>
</feature>
<evidence type="ECO:0000256" key="1">
    <source>
        <dbReference type="SAM" id="SignalP"/>
    </source>
</evidence>
<dbReference type="Proteomes" id="UP000198329">
    <property type="component" value="Chromosome I"/>
</dbReference>
<organism evidence="3 4">
    <name type="scientific">Pseudoalteromonas nigrifaciens</name>
    <dbReference type="NCBI Taxonomy" id="28109"/>
    <lineage>
        <taxon>Bacteria</taxon>
        <taxon>Pseudomonadati</taxon>
        <taxon>Pseudomonadota</taxon>
        <taxon>Gammaproteobacteria</taxon>
        <taxon>Alteromonadales</taxon>
        <taxon>Pseudoalteromonadaceae</taxon>
        <taxon>Pseudoalteromonas</taxon>
    </lineage>
</organism>
<keyword evidence="4" id="KW-1185">Reference proteome</keyword>
<feature type="chain" id="PRO_5042160069" description="SPOR domain-containing protein" evidence="1">
    <location>
        <begin position="23"/>
        <end position="203"/>
    </location>
</feature>
<evidence type="ECO:0000313" key="4">
    <source>
        <dbReference type="Proteomes" id="UP000198329"/>
    </source>
</evidence>
<proteinExistence type="predicted"/>
<dbReference type="EMBL" id="CP011036">
    <property type="protein sequence ID" value="ASM53152.1"/>
    <property type="molecule type" value="Genomic_DNA"/>
</dbReference>
<dbReference type="PROSITE" id="PS51257">
    <property type="entry name" value="PROKAR_LIPOPROTEIN"/>
    <property type="match status" value="1"/>
</dbReference>
<evidence type="ECO:0000259" key="2">
    <source>
        <dbReference type="PROSITE" id="PS51724"/>
    </source>
</evidence>
<dbReference type="Pfam" id="PF05036">
    <property type="entry name" value="SPOR"/>
    <property type="match status" value="1"/>
</dbReference>
<dbReference type="GO" id="GO:0042834">
    <property type="term" value="F:peptidoglycan binding"/>
    <property type="evidence" value="ECO:0007669"/>
    <property type="project" value="InterPro"/>
</dbReference>
<feature type="signal peptide" evidence="1">
    <location>
        <begin position="1"/>
        <end position="22"/>
    </location>
</feature>
<dbReference type="Gene3D" id="3.30.70.1070">
    <property type="entry name" value="Sporulation related repeat"/>
    <property type="match status" value="1"/>
</dbReference>
<protein>
    <recommendedName>
        <fullName evidence="2">SPOR domain-containing protein</fullName>
    </recommendedName>
</protein>
<dbReference type="PROSITE" id="PS51724">
    <property type="entry name" value="SPOR"/>
    <property type="match status" value="1"/>
</dbReference>
<gene>
    <name evidence="3" type="ORF">PNIG_a0909</name>
</gene>
<name>A0AAC9UHS1_9GAMM</name>
<dbReference type="InterPro" id="IPR036680">
    <property type="entry name" value="SPOR-like_sf"/>
</dbReference>
<sequence>MLLKWNFKRITLILGLSLVISACNTTKQNESAEPLVKQGAVNAPQSILIKKADLVLLQDSAKQWKNAQTNVDKISQLEHKLTQLTATLMQQIEQSEPPLSEPKETIFNLNTRLDKPPALFSIQVGAFKNEPALHSALAQLKLKAPNIIHTETVVNIEPVVANKVTLYRLKLGSYKSKAAAQSDCKTLIQQQVACFVGNYTQKI</sequence>
<dbReference type="AlphaFoldDB" id="A0AAC9UHS1"/>
<keyword evidence="1" id="KW-0732">Signal</keyword>
<dbReference type="RefSeq" id="WP_089367857.1">
    <property type="nucleotide sequence ID" value="NZ_BJXZ01000025.1"/>
</dbReference>
<dbReference type="GeneID" id="300940815"/>
<dbReference type="SUPFAM" id="SSF110997">
    <property type="entry name" value="Sporulation related repeat"/>
    <property type="match status" value="1"/>
</dbReference>